<proteinExistence type="predicted"/>
<dbReference type="Pfam" id="PF00583">
    <property type="entry name" value="Acetyltransf_1"/>
    <property type="match status" value="1"/>
</dbReference>
<dbReference type="InterPro" id="IPR000182">
    <property type="entry name" value="GNAT_dom"/>
</dbReference>
<dbReference type="CDD" id="cd04301">
    <property type="entry name" value="NAT_SF"/>
    <property type="match status" value="1"/>
</dbReference>
<evidence type="ECO:0000259" key="1">
    <source>
        <dbReference type="PROSITE" id="PS51186"/>
    </source>
</evidence>
<organism evidence="2 3">
    <name type="scientific">Streptomyces noboritoensis</name>
    <dbReference type="NCBI Taxonomy" id="67337"/>
    <lineage>
        <taxon>Bacteria</taxon>
        <taxon>Bacillati</taxon>
        <taxon>Actinomycetota</taxon>
        <taxon>Actinomycetes</taxon>
        <taxon>Kitasatosporales</taxon>
        <taxon>Streptomycetaceae</taxon>
        <taxon>Streptomyces</taxon>
    </lineage>
</organism>
<keyword evidence="2" id="KW-0808">Transferase</keyword>
<dbReference type="EC" id="2.3.1.-" evidence="2"/>
<evidence type="ECO:0000313" key="3">
    <source>
        <dbReference type="Proteomes" id="UP001589887"/>
    </source>
</evidence>
<accession>A0ABV6TF12</accession>
<dbReference type="Gene3D" id="3.40.630.30">
    <property type="match status" value="1"/>
</dbReference>
<dbReference type="Proteomes" id="UP001589887">
    <property type="component" value="Unassembled WGS sequence"/>
</dbReference>
<feature type="domain" description="N-acetyltransferase" evidence="1">
    <location>
        <begin position="4"/>
        <end position="163"/>
    </location>
</feature>
<dbReference type="SUPFAM" id="SSF55729">
    <property type="entry name" value="Acyl-CoA N-acyltransferases (Nat)"/>
    <property type="match status" value="1"/>
</dbReference>
<keyword evidence="3" id="KW-1185">Reference proteome</keyword>
<dbReference type="RefSeq" id="WP_394318586.1">
    <property type="nucleotide sequence ID" value="NZ_JBHMQV010000009.1"/>
</dbReference>
<dbReference type="InterPro" id="IPR016181">
    <property type="entry name" value="Acyl_CoA_acyltransferase"/>
</dbReference>
<reference evidence="2 3" key="1">
    <citation type="submission" date="2024-09" db="EMBL/GenBank/DDBJ databases">
        <authorList>
            <person name="Sun Q."/>
            <person name="Mori K."/>
        </authorList>
    </citation>
    <scope>NUCLEOTIDE SEQUENCE [LARGE SCALE GENOMIC DNA]</scope>
    <source>
        <strain evidence="2 3">JCM 4557</strain>
    </source>
</reference>
<keyword evidence="2" id="KW-0012">Acyltransferase</keyword>
<dbReference type="GO" id="GO:0016746">
    <property type="term" value="F:acyltransferase activity"/>
    <property type="evidence" value="ECO:0007669"/>
    <property type="project" value="UniProtKB-KW"/>
</dbReference>
<comment type="caution">
    <text evidence="2">The sequence shown here is derived from an EMBL/GenBank/DDBJ whole genome shotgun (WGS) entry which is preliminary data.</text>
</comment>
<evidence type="ECO:0000313" key="2">
    <source>
        <dbReference type="EMBL" id="MFC0844383.1"/>
    </source>
</evidence>
<dbReference type="EMBL" id="JBHMQV010000009">
    <property type="protein sequence ID" value="MFC0844383.1"/>
    <property type="molecule type" value="Genomic_DNA"/>
</dbReference>
<gene>
    <name evidence="2" type="ORF">ACFH04_11810</name>
</gene>
<dbReference type="PROSITE" id="PS51186">
    <property type="entry name" value="GNAT"/>
    <property type="match status" value="1"/>
</dbReference>
<sequence length="163" mass="18601">MDHFRIRRGALEDQEPVAEFTARRFNWMRENGFAAWPQTPEEVASRAAMAACPFYVLERNGKVVGCTILLDKPGTAVFTEAEREESCYVLTSSVTDPQYRGQRLGERIAGWALEKAACDARVWVRRVTTEGRLADYYKTQGFDVLRVVERNGHPVWGMQRRAA</sequence>
<protein>
    <submittedName>
        <fullName evidence="2">GNAT family N-acetyltransferase</fullName>
        <ecNumber evidence="2">2.3.1.-</ecNumber>
    </submittedName>
</protein>
<name>A0ABV6TF12_9ACTN</name>